<dbReference type="Gene3D" id="3.40.50.720">
    <property type="entry name" value="NAD(P)-binding Rossmann-like Domain"/>
    <property type="match status" value="1"/>
</dbReference>
<reference evidence="7 8" key="1">
    <citation type="submission" date="2017-05" db="EMBL/GenBank/DDBJ databases">
        <title>Comparative genomic and metabolic analysis of manganese-oxidizing mechanisms in Celeribater manganoxidans DY25T: its adaption to the environment of polymetallic nodule.</title>
        <authorList>
            <person name="Wang X."/>
        </authorList>
    </citation>
    <scope>NUCLEOTIDE SEQUENCE [LARGE SCALE GENOMIC DNA]</scope>
    <source>
        <strain evidence="7 8">DY25</strain>
        <plasmid evidence="8">pdy25-d</plasmid>
    </source>
</reference>
<sequence length="323" mass="35510">MSGLGRVFLAGHRGMVGQALARHLSHHEVEVITRPRMLVDLRDARAVRHLLIRERPDTVILAAARVGGIGANAADPVGFLCDNLAIAQSVIPAALEAGVERLLNLGSSCIYPRACAQPIAEEALLTGRLEPTNEGYALAKIAAIRLCEAINRQHGTDYRTVMPCNLYGPGDCFDPERAHVLPAMIRRFAGAEREAPVTIWGSGTPRREFLHVDDMAAASLFVMALPRPVWEGVTAPDRRFLNVGAGEDLSILEPARLVARATGHRGEIRTDPTRPDGTPRKLLDTRRLHSLGWRPRISLREGIAATLNWYRRHGDTRRLERLG</sequence>
<evidence type="ECO:0000256" key="5">
    <source>
        <dbReference type="HAMAP-Rule" id="MF_00956"/>
    </source>
</evidence>
<dbReference type="Pfam" id="PF01370">
    <property type="entry name" value="Epimerase"/>
    <property type="match status" value="1"/>
</dbReference>
<evidence type="ECO:0000256" key="1">
    <source>
        <dbReference type="ARBA" id="ARBA00005959"/>
    </source>
</evidence>
<dbReference type="UniPathway" id="UPA00128">
    <property type="reaction ID" value="UER00191"/>
</dbReference>
<dbReference type="InterPro" id="IPR036291">
    <property type="entry name" value="NAD(P)-bd_dom_sf"/>
</dbReference>
<dbReference type="EMBL" id="CP021408">
    <property type="protein sequence ID" value="ATI43945.1"/>
    <property type="molecule type" value="Genomic_DNA"/>
</dbReference>
<feature type="binding site" evidence="5">
    <location>
        <position position="187"/>
    </location>
    <ligand>
        <name>substrate</name>
    </ligand>
</feature>
<dbReference type="Proteomes" id="UP000219050">
    <property type="component" value="Plasmid pDY25-D"/>
</dbReference>
<feature type="binding site" evidence="5">
    <location>
        <begin position="11"/>
        <end position="17"/>
    </location>
    <ligand>
        <name>NADP(+)</name>
        <dbReference type="ChEBI" id="CHEBI:58349"/>
    </ligand>
</feature>
<dbReference type="GO" id="GO:0016853">
    <property type="term" value="F:isomerase activity"/>
    <property type="evidence" value="ECO:0007669"/>
    <property type="project" value="UniProtKB-KW"/>
</dbReference>
<keyword evidence="4 5" id="KW-0413">Isomerase</keyword>
<geneLocation type="plasmid" evidence="8">
    <name>pdy25-d</name>
</geneLocation>
<gene>
    <name evidence="5" type="primary">fcl</name>
    <name evidence="7" type="ORF">CBW24_17535</name>
</gene>
<dbReference type="OrthoDB" id="9811425at2"/>
<feature type="site" description="Important for catalytic activity" evidence="5">
    <location>
        <position position="109"/>
    </location>
</feature>
<protein>
    <recommendedName>
        <fullName evidence="5">GDP-L-fucose synthase</fullName>
        <ecNumber evidence="5">1.1.1.271</ecNumber>
    </recommendedName>
    <alternativeName>
        <fullName evidence="5">GDP-4-keto-6-deoxy-D-mannose-3,5-epimerase-4-reductase</fullName>
    </alternativeName>
</protein>
<dbReference type="GO" id="GO:0050577">
    <property type="term" value="F:GDP-L-fucose synthase activity"/>
    <property type="evidence" value="ECO:0007669"/>
    <property type="project" value="UniProtKB-UniRule"/>
</dbReference>
<dbReference type="HAMAP" id="MF_00956">
    <property type="entry name" value="GDP_fucose_synth"/>
    <property type="match status" value="1"/>
</dbReference>
<keyword evidence="3 5" id="KW-0560">Oxidoreductase</keyword>
<feature type="site" description="Important for catalytic activity" evidence="5">
    <location>
        <position position="107"/>
    </location>
</feature>
<feature type="binding site" evidence="5">
    <location>
        <position position="140"/>
    </location>
    <ligand>
        <name>NADP(+)</name>
        <dbReference type="ChEBI" id="CHEBI:58349"/>
    </ligand>
</feature>
<keyword evidence="5" id="KW-0511">Multifunctional enzyme</keyword>
<dbReference type="InterPro" id="IPR001509">
    <property type="entry name" value="Epimerase_deHydtase"/>
</dbReference>
<comment type="function">
    <text evidence="5">Catalyzes the two-step NADP-dependent conversion of GDP-4-dehydro-6-deoxy-D-mannose to GDP-fucose, involving an epimerase and a reductase reaction.</text>
</comment>
<evidence type="ECO:0000256" key="2">
    <source>
        <dbReference type="ARBA" id="ARBA00022857"/>
    </source>
</evidence>
<accession>A0A291M5D7</accession>
<dbReference type="Gene3D" id="3.90.25.10">
    <property type="entry name" value="UDP-galactose 4-epimerase, domain 1"/>
    <property type="match status" value="1"/>
</dbReference>
<feature type="binding site" evidence="5">
    <location>
        <position position="207"/>
    </location>
    <ligand>
        <name>substrate</name>
    </ligand>
</feature>
<evidence type="ECO:0000313" key="8">
    <source>
        <dbReference type="Proteomes" id="UP000219050"/>
    </source>
</evidence>
<proteinExistence type="inferred from homology"/>
<comment type="similarity">
    <text evidence="1 5">Belongs to the NAD(P)-dependent epimerase/dehydratase family. Fucose synthase subfamily.</text>
</comment>
<dbReference type="EC" id="1.1.1.271" evidence="5"/>
<feature type="active site" description="Proton donor/acceptor" evidence="5">
    <location>
        <position position="136"/>
    </location>
</feature>
<dbReference type="PANTHER" id="PTHR43238">
    <property type="entry name" value="GDP-L-FUCOSE SYNTHASE"/>
    <property type="match status" value="1"/>
</dbReference>
<feature type="binding site" evidence="5">
    <location>
        <position position="200"/>
    </location>
    <ligand>
        <name>substrate</name>
    </ligand>
</feature>
<evidence type="ECO:0000313" key="7">
    <source>
        <dbReference type="EMBL" id="ATI43945.1"/>
    </source>
</evidence>
<evidence type="ECO:0000256" key="3">
    <source>
        <dbReference type="ARBA" id="ARBA00023002"/>
    </source>
</evidence>
<dbReference type="RefSeq" id="WP_097374562.1">
    <property type="nucleotide sequence ID" value="NZ_CP021408.1"/>
</dbReference>
<feature type="binding site" evidence="5">
    <location>
        <position position="276"/>
    </location>
    <ligand>
        <name>substrate</name>
    </ligand>
</feature>
<organism evidence="7 8">
    <name type="scientific">Pacificitalea manganoxidans</name>
    <dbReference type="NCBI Taxonomy" id="1411902"/>
    <lineage>
        <taxon>Bacteria</taxon>
        <taxon>Pseudomonadati</taxon>
        <taxon>Pseudomonadota</taxon>
        <taxon>Alphaproteobacteria</taxon>
        <taxon>Rhodobacterales</taxon>
        <taxon>Paracoccaceae</taxon>
        <taxon>Pacificitalea</taxon>
    </lineage>
</organism>
<dbReference type="PANTHER" id="PTHR43238:SF1">
    <property type="entry name" value="GDP-L-FUCOSE SYNTHASE"/>
    <property type="match status" value="1"/>
</dbReference>
<dbReference type="KEGG" id="cmag:CBW24_17535"/>
<keyword evidence="2 5" id="KW-0521">NADP</keyword>
<name>A0A291M5D7_9RHOB</name>
<dbReference type="GO" id="GO:0070401">
    <property type="term" value="F:NADP+ binding"/>
    <property type="evidence" value="ECO:0007669"/>
    <property type="project" value="UniProtKB-UniRule"/>
</dbReference>
<evidence type="ECO:0000256" key="4">
    <source>
        <dbReference type="ARBA" id="ARBA00023235"/>
    </source>
</evidence>
<dbReference type="InterPro" id="IPR028614">
    <property type="entry name" value="GDP_fucose/colitose_synth"/>
</dbReference>
<feature type="binding site" evidence="5">
    <location>
        <begin position="105"/>
        <end position="108"/>
    </location>
    <ligand>
        <name>NADP(+)</name>
        <dbReference type="ChEBI" id="CHEBI:58349"/>
    </ligand>
</feature>
<comment type="catalytic activity">
    <reaction evidence="5">
        <text>GDP-beta-L-fucose + NADP(+) = GDP-4-dehydro-alpha-D-rhamnose + NADPH + H(+)</text>
        <dbReference type="Rhea" id="RHEA:18885"/>
        <dbReference type="ChEBI" id="CHEBI:15378"/>
        <dbReference type="ChEBI" id="CHEBI:57273"/>
        <dbReference type="ChEBI" id="CHEBI:57783"/>
        <dbReference type="ChEBI" id="CHEBI:57964"/>
        <dbReference type="ChEBI" id="CHEBI:58349"/>
        <dbReference type="EC" id="1.1.1.271"/>
    </reaction>
</comment>
<dbReference type="GO" id="GO:0042351">
    <property type="term" value="P:'de novo' GDP-L-fucose biosynthetic process"/>
    <property type="evidence" value="ECO:0007669"/>
    <property type="project" value="UniProtKB-UniRule"/>
</dbReference>
<feature type="binding site" evidence="5">
    <location>
        <position position="179"/>
    </location>
    <ligand>
        <name>NADP(+)</name>
        <dbReference type="ChEBI" id="CHEBI:58349"/>
    </ligand>
</feature>
<dbReference type="AlphaFoldDB" id="A0A291M5D7"/>
<feature type="binding site" evidence="5">
    <location>
        <begin position="163"/>
        <end position="166"/>
    </location>
    <ligand>
        <name>NADP(+)</name>
        <dbReference type="ChEBI" id="CHEBI:58349"/>
    </ligand>
</feature>
<dbReference type="CDD" id="cd05239">
    <property type="entry name" value="GDP_FS_SDR_e"/>
    <property type="match status" value="1"/>
</dbReference>
<feature type="domain" description="NAD-dependent epimerase/dehydratase" evidence="6">
    <location>
        <begin position="7"/>
        <end position="227"/>
    </location>
</feature>
<keyword evidence="8" id="KW-1185">Reference proteome</keyword>
<evidence type="ECO:0000259" key="6">
    <source>
        <dbReference type="Pfam" id="PF01370"/>
    </source>
</evidence>
<comment type="pathway">
    <text evidence="5">Nucleotide-sugar biosynthesis; GDP-L-fucose biosynthesis via de novo pathway; GDP-L-fucose from GDP-alpha-D-mannose: step 2/2.</text>
</comment>
<dbReference type="SUPFAM" id="SSF51735">
    <property type="entry name" value="NAD(P)-binding Rossmann-fold domains"/>
    <property type="match status" value="1"/>
</dbReference>
<keyword evidence="7" id="KW-0614">Plasmid</keyword>